<dbReference type="Proteomes" id="UP001500618">
    <property type="component" value="Unassembled WGS sequence"/>
</dbReference>
<dbReference type="EMBL" id="BAAANY010000038">
    <property type="protein sequence ID" value="GAA1713819.1"/>
    <property type="molecule type" value="Genomic_DNA"/>
</dbReference>
<evidence type="ECO:0000313" key="2">
    <source>
        <dbReference type="Proteomes" id="UP001500618"/>
    </source>
</evidence>
<reference evidence="1 2" key="1">
    <citation type="journal article" date="2019" name="Int. J. Syst. Evol. Microbiol.">
        <title>The Global Catalogue of Microorganisms (GCM) 10K type strain sequencing project: providing services to taxonomists for standard genome sequencing and annotation.</title>
        <authorList>
            <consortium name="The Broad Institute Genomics Platform"/>
            <consortium name="The Broad Institute Genome Sequencing Center for Infectious Disease"/>
            <person name="Wu L."/>
            <person name="Ma J."/>
        </authorList>
    </citation>
    <scope>NUCLEOTIDE SEQUENCE [LARGE SCALE GENOMIC DNA]</scope>
    <source>
        <strain evidence="1 2">JCM 14718</strain>
    </source>
</reference>
<organism evidence="1 2">
    <name type="scientific">Fodinicola feengrottensis</name>
    <dbReference type="NCBI Taxonomy" id="435914"/>
    <lineage>
        <taxon>Bacteria</taxon>
        <taxon>Bacillati</taxon>
        <taxon>Actinomycetota</taxon>
        <taxon>Actinomycetes</taxon>
        <taxon>Mycobacteriales</taxon>
        <taxon>Fodinicola</taxon>
    </lineage>
</organism>
<sequence>MSWPPTVPFWQVTQRMGFQPVPADLAEFSRWAGYLWYGPPDPSGQWPGVVVKSDEWRGTVDGAGVSVIQLAQLKGYHRSYTLLDSALNAGHTELFLGVRVSLRHSAGTGKLVANRLFPVPIVPPPTIVEHFSVLTSEIPLLELFADLGVQNVLSNLLDTWISVYYETLVVHMPDFNDPRVEQRLHTVVALAAAIDAYLDRQAPA</sequence>
<evidence type="ECO:0000313" key="1">
    <source>
        <dbReference type="EMBL" id="GAA1713819.1"/>
    </source>
</evidence>
<keyword evidence="2" id="KW-1185">Reference proteome</keyword>
<gene>
    <name evidence="1" type="ORF">GCM10009765_73610</name>
</gene>
<protein>
    <submittedName>
        <fullName evidence="1">Uncharacterized protein</fullName>
    </submittedName>
</protein>
<dbReference type="RefSeq" id="WP_163568889.1">
    <property type="nucleotide sequence ID" value="NZ_BAAANY010000038.1"/>
</dbReference>
<accession>A0ABN2IXK2</accession>
<comment type="caution">
    <text evidence="1">The sequence shown here is derived from an EMBL/GenBank/DDBJ whole genome shotgun (WGS) entry which is preliminary data.</text>
</comment>
<proteinExistence type="predicted"/>
<name>A0ABN2IXK2_9ACTN</name>